<dbReference type="RefSeq" id="WP_268004394.1">
    <property type="nucleotide sequence ID" value="NZ_BSUT01000001.1"/>
</dbReference>
<dbReference type="Gene3D" id="1.10.10.1100">
    <property type="entry name" value="BFD-like [2Fe-2S]-binding domain"/>
    <property type="match status" value="1"/>
</dbReference>
<name>A0ABY6ZCN4_9BACL</name>
<protein>
    <submittedName>
        <fullName evidence="2">(2Fe-2S)-binding protein</fullName>
    </submittedName>
</protein>
<accession>A0ABY6ZCN4</accession>
<organism evidence="2 3">
    <name type="scientific">Alicyclobacillus fastidiosus</name>
    <dbReference type="NCBI Taxonomy" id="392011"/>
    <lineage>
        <taxon>Bacteria</taxon>
        <taxon>Bacillati</taxon>
        <taxon>Bacillota</taxon>
        <taxon>Bacilli</taxon>
        <taxon>Bacillales</taxon>
        <taxon>Alicyclobacillaceae</taxon>
        <taxon>Alicyclobacillus</taxon>
    </lineage>
</organism>
<dbReference type="InterPro" id="IPR007419">
    <property type="entry name" value="BFD-like_2Fe2S-bd_dom"/>
</dbReference>
<evidence type="ECO:0000313" key="3">
    <source>
        <dbReference type="Proteomes" id="UP001164761"/>
    </source>
</evidence>
<evidence type="ECO:0000313" key="2">
    <source>
        <dbReference type="EMBL" id="WAH40495.1"/>
    </source>
</evidence>
<evidence type="ECO:0000259" key="1">
    <source>
        <dbReference type="Pfam" id="PF04324"/>
    </source>
</evidence>
<dbReference type="InterPro" id="IPR041854">
    <property type="entry name" value="BFD-like_2Fe2S-bd_dom_sf"/>
</dbReference>
<proteinExistence type="predicted"/>
<dbReference type="Proteomes" id="UP001164761">
    <property type="component" value="Chromosome"/>
</dbReference>
<sequence>MSTSSLLICRCEEVRVEDLEKAYANGAVTSRQLKMNTRATMGACQGRVCRHLVEAWVHEMNPLAPYTTENLSYRPPVRPMTFGELAKGE</sequence>
<dbReference type="EMBL" id="CP104067">
    <property type="protein sequence ID" value="WAH40495.1"/>
    <property type="molecule type" value="Genomic_DNA"/>
</dbReference>
<reference evidence="2" key="1">
    <citation type="submission" date="2022-08" db="EMBL/GenBank/DDBJ databases">
        <title>Alicyclobacillus fastidiosus DSM 17978, complete genome.</title>
        <authorList>
            <person name="Wang Q."/>
            <person name="Cai R."/>
            <person name="Wang Z."/>
        </authorList>
    </citation>
    <scope>NUCLEOTIDE SEQUENCE</scope>
    <source>
        <strain evidence="2">DSM 17978</strain>
    </source>
</reference>
<keyword evidence="3" id="KW-1185">Reference proteome</keyword>
<dbReference type="Pfam" id="PF04324">
    <property type="entry name" value="Fer2_BFD"/>
    <property type="match status" value="1"/>
</dbReference>
<gene>
    <name evidence="2" type="ORF">NZD89_19500</name>
</gene>
<feature type="domain" description="BFD-like [2Fe-2S]-binding" evidence="1">
    <location>
        <begin position="7"/>
        <end position="55"/>
    </location>
</feature>